<feature type="transmembrane region" description="Helical" evidence="10">
    <location>
        <begin position="169"/>
        <end position="192"/>
    </location>
</feature>
<evidence type="ECO:0000256" key="9">
    <source>
        <dbReference type="ARBA" id="ARBA00023224"/>
    </source>
</evidence>
<evidence type="ECO:0000256" key="5">
    <source>
        <dbReference type="ARBA" id="ARBA00022725"/>
    </source>
</evidence>
<dbReference type="GO" id="GO:0007165">
    <property type="term" value="P:signal transduction"/>
    <property type="evidence" value="ECO:0007669"/>
    <property type="project" value="UniProtKB-KW"/>
</dbReference>
<dbReference type="PANTHER" id="PTHR21137">
    <property type="entry name" value="ODORANT RECEPTOR"/>
    <property type="match status" value="1"/>
</dbReference>
<keyword evidence="3" id="KW-0716">Sensory transduction</keyword>
<feature type="transmembrane region" description="Helical" evidence="10">
    <location>
        <begin position="72"/>
        <end position="91"/>
    </location>
</feature>
<evidence type="ECO:0000256" key="4">
    <source>
        <dbReference type="ARBA" id="ARBA00022692"/>
    </source>
</evidence>
<keyword evidence="4 10" id="KW-0812">Transmembrane</keyword>
<accession>A0A9N9XMG0</accession>
<evidence type="ECO:0000256" key="8">
    <source>
        <dbReference type="ARBA" id="ARBA00023170"/>
    </source>
</evidence>
<evidence type="ECO:0000256" key="10">
    <source>
        <dbReference type="SAM" id="Phobius"/>
    </source>
</evidence>
<dbReference type="Proteomes" id="UP001153712">
    <property type="component" value="Chromosome 1"/>
</dbReference>
<dbReference type="PANTHER" id="PTHR21137:SF35">
    <property type="entry name" value="ODORANT RECEPTOR 19A-RELATED"/>
    <property type="match status" value="1"/>
</dbReference>
<evidence type="ECO:0000256" key="2">
    <source>
        <dbReference type="ARBA" id="ARBA00022475"/>
    </source>
</evidence>
<reference evidence="11" key="1">
    <citation type="submission" date="2022-01" db="EMBL/GenBank/DDBJ databases">
        <authorList>
            <person name="King R."/>
        </authorList>
    </citation>
    <scope>NUCLEOTIDE SEQUENCE</scope>
</reference>
<name>A0A9N9XMG0_PHYSR</name>
<evidence type="ECO:0000256" key="7">
    <source>
        <dbReference type="ARBA" id="ARBA00023136"/>
    </source>
</evidence>
<keyword evidence="12" id="KW-1185">Reference proteome</keyword>
<sequence>MPDQQCAIRKSFAQSELIMKLNGLLPGENFKILYTFFAYALMIGFNILMPVLGYVNLFTADPEERMDLVGNSFIYMEMLILVFKNWSLVVTPDLTKKMLNRWNEDIFNTEVDIDRHIINEAIRERRQGYILYFMFAVSAPSFLLLNIIFSAHDDLKLPIWLPMDIYNSTLRYTLANSITLGEAIIQSPWYNYDMKSKRSLMILIEKSRKPIKFTAGKIVDISLETFDLVS</sequence>
<keyword evidence="2" id="KW-1003">Cell membrane</keyword>
<dbReference type="AlphaFoldDB" id="A0A9N9XMG0"/>
<dbReference type="EMBL" id="OU900094">
    <property type="protein sequence ID" value="CAG9854718.1"/>
    <property type="molecule type" value="Genomic_DNA"/>
</dbReference>
<evidence type="ECO:0000256" key="3">
    <source>
        <dbReference type="ARBA" id="ARBA00022606"/>
    </source>
</evidence>
<dbReference type="GO" id="GO:0005549">
    <property type="term" value="F:odorant binding"/>
    <property type="evidence" value="ECO:0007669"/>
    <property type="project" value="InterPro"/>
</dbReference>
<dbReference type="GO" id="GO:0005886">
    <property type="term" value="C:plasma membrane"/>
    <property type="evidence" value="ECO:0007669"/>
    <property type="project" value="UniProtKB-SubCell"/>
</dbReference>
<protein>
    <submittedName>
        <fullName evidence="11">Uncharacterized protein</fullName>
    </submittedName>
</protein>
<evidence type="ECO:0000256" key="6">
    <source>
        <dbReference type="ARBA" id="ARBA00022989"/>
    </source>
</evidence>
<keyword evidence="7 10" id="KW-0472">Membrane</keyword>
<feature type="transmembrane region" description="Helical" evidence="10">
    <location>
        <begin position="129"/>
        <end position="149"/>
    </location>
</feature>
<keyword evidence="8" id="KW-0675">Receptor</keyword>
<feature type="transmembrane region" description="Helical" evidence="10">
    <location>
        <begin position="32"/>
        <end position="52"/>
    </location>
</feature>
<dbReference type="OrthoDB" id="7540137at2759"/>
<organism evidence="11 12">
    <name type="scientific">Phyllotreta striolata</name>
    <name type="common">Striped flea beetle</name>
    <name type="synonym">Crioceris striolata</name>
    <dbReference type="NCBI Taxonomy" id="444603"/>
    <lineage>
        <taxon>Eukaryota</taxon>
        <taxon>Metazoa</taxon>
        <taxon>Ecdysozoa</taxon>
        <taxon>Arthropoda</taxon>
        <taxon>Hexapoda</taxon>
        <taxon>Insecta</taxon>
        <taxon>Pterygota</taxon>
        <taxon>Neoptera</taxon>
        <taxon>Endopterygota</taxon>
        <taxon>Coleoptera</taxon>
        <taxon>Polyphaga</taxon>
        <taxon>Cucujiformia</taxon>
        <taxon>Chrysomeloidea</taxon>
        <taxon>Chrysomelidae</taxon>
        <taxon>Galerucinae</taxon>
        <taxon>Alticini</taxon>
        <taxon>Phyllotreta</taxon>
    </lineage>
</organism>
<evidence type="ECO:0000313" key="11">
    <source>
        <dbReference type="EMBL" id="CAG9854718.1"/>
    </source>
</evidence>
<dbReference type="InterPro" id="IPR004117">
    <property type="entry name" value="7tm6_olfct_rcpt"/>
</dbReference>
<dbReference type="GO" id="GO:0004984">
    <property type="term" value="F:olfactory receptor activity"/>
    <property type="evidence" value="ECO:0007669"/>
    <property type="project" value="InterPro"/>
</dbReference>
<dbReference type="Pfam" id="PF02949">
    <property type="entry name" value="7tm_6"/>
    <property type="match status" value="1"/>
</dbReference>
<proteinExistence type="predicted"/>
<keyword evidence="5" id="KW-0552">Olfaction</keyword>
<keyword evidence="9" id="KW-0807">Transducer</keyword>
<keyword evidence="6 10" id="KW-1133">Transmembrane helix</keyword>
<comment type="subcellular location">
    <subcellularLocation>
        <location evidence="1">Cell membrane</location>
        <topology evidence="1">Multi-pass membrane protein</topology>
    </subcellularLocation>
</comment>
<evidence type="ECO:0000313" key="12">
    <source>
        <dbReference type="Proteomes" id="UP001153712"/>
    </source>
</evidence>
<gene>
    <name evidence="11" type="ORF">PHYEVI_LOCUS1178</name>
</gene>
<evidence type="ECO:0000256" key="1">
    <source>
        <dbReference type="ARBA" id="ARBA00004651"/>
    </source>
</evidence>